<reference evidence="1" key="1">
    <citation type="submission" date="2022-01" db="EMBL/GenBank/DDBJ databases">
        <authorList>
            <person name="King R."/>
        </authorList>
    </citation>
    <scope>NUCLEOTIDE SEQUENCE</scope>
</reference>
<proteinExistence type="predicted"/>
<evidence type="ECO:0000313" key="1">
    <source>
        <dbReference type="EMBL" id="CAH1106809.1"/>
    </source>
</evidence>
<accession>A0A9P0CXN8</accession>
<dbReference type="EMBL" id="OV651814">
    <property type="protein sequence ID" value="CAH1106809.1"/>
    <property type="molecule type" value="Genomic_DNA"/>
</dbReference>
<keyword evidence="2" id="KW-1185">Reference proteome</keyword>
<dbReference type="Proteomes" id="UP001153636">
    <property type="component" value="Chromosome 2"/>
</dbReference>
<organism evidence="1 2">
    <name type="scientific">Psylliodes chrysocephalus</name>
    <dbReference type="NCBI Taxonomy" id="3402493"/>
    <lineage>
        <taxon>Eukaryota</taxon>
        <taxon>Metazoa</taxon>
        <taxon>Ecdysozoa</taxon>
        <taxon>Arthropoda</taxon>
        <taxon>Hexapoda</taxon>
        <taxon>Insecta</taxon>
        <taxon>Pterygota</taxon>
        <taxon>Neoptera</taxon>
        <taxon>Endopterygota</taxon>
        <taxon>Coleoptera</taxon>
        <taxon>Polyphaga</taxon>
        <taxon>Cucujiformia</taxon>
        <taxon>Chrysomeloidea</taxon>
        <taxon>Chrysomelidae</taxon>
        <taxon>Galerucinae</taxon>
        <taxon>Alticini</taxon>
        <taxon>Psylliodes</taxon>
    </lineage>
</organism>
<dbReference type="AlphaFoldDB" id="A0A9P0CXN8"/>
<sequence>MSWSLKEVNQKNVKKFNTSLFTYQFLYDETNPKIGGSLHTNLSNILETTLSKAKVQSHYSDGDKIRLIAQNPKFNSSISTQFDSNLNFGKLLDQIENILTSNHDVNLEQTTFDIQIFKTPKN</sequence>
<gene>
    <name evidence="1" type="ORF">PSYICH_LOCUS7511</name>
</gene>
<name>A0A9P0CXN8_9CUCU</name>
<evidence type="ECO:0000313" key="2">
    <source>
        <dbReference type="Proteomes" id="UP001153636"/>
    </source>
</evidence>
<protein>
    <submittedName>
        <fullName evidence="1">Uncharacterized protein</fullName>
    </submittedName>
</protein>